<dbReference type="AlphaFoldDB" id="A0A844HQF5"/>
<gene>
    <name evidence="2" type="ORF">GL300_23030</name>
</gene>
<feature type="compositionally biased region" description="Acidic residues" evidence="1">
    <location>
        <begin position="77"/>
        <end position="91"/>
    </location>
</feature>
<evidence type="ECO:0000313" key="2">
    <source>
        <dbReference type="EMBL" id="MTH62076.1"/>
    </source>
</evidence>
<feature type="compositionally biased region" description="Acidic residues" evidence="1">
    <location>
        <begin position="21"/>
        <end position="31"/>
    </location>
</feature>
<dbReference type="EMBL" id="WMIG01000025">
    <property type="protein sequence ID" value="MTH62076.1"/>
    <property type="molecule type" value="Genomic_DNA"/>
</dbReference>
<accession>A0A844HQF5</accession>
<protein>
    <submittedName>
        <fullName evidence="2">Uncharacterized protein</fullName>
    </submittedName>
</protein>
<sequence>MPPPETEPEERHGFRHALILESDDDSAEAGYDDPYGGRDLTGGSDDDDTVAADAGDDEIYLGYGDDLYGAENTGPDEGTDTFDGGDDEDDVTLSSAAHGRDPDHL</sequence>
<reference evidence="2 3" key="1">
    <citation type="submission" date="2019-11" db="EMBL/GenBank/DDBJ databases">
        <authorList>
            <person name="Dong K."/>
        </authorList>
    </citation>
    <scope>NUCLEOTIDE SEQUENCE [LARGE SCALE GENOMIC DNA]</scope>
    <source>
        <strain evidence="2 3">NBRC 112902</strain>
    </source>
</reference>
<feature type="compositionally biased region" description="Acidic residues" evidence="1">
    <location>
        <begin position="44"/>
        <end position="59"/>
    </location>
</feature>
<evidence type="ECO:0000313" key="3">
    <source>
        <dbReference type="Proteomes" id="UP000449846"/>
    </source>
</evidence>
<organism evidence="2 3">
    <name type="scientific">Paracoccus litorisediminis</name>
    <dbReference type="NCBI Taxonomy" id="2006130"/>
    <lineage>
        <taxon>Bacteria</taxon>
        <taxon>Pseudomonadati</taxon>
        <taxon>Pseudomonadota</taxon>
        <taxon>Alphaproteobacteria</taxon>
        <taxon>Rhodobacterales</taxon>
        <taxon>Paracoccaceae</taxon>
        <taxon>Paracoccus</taxon>
    </lineage>
</organism>
<proteinExistence type="predicted"/>
<comment type="caution">
    <text evidence="2">The sequence shown here is derived from an EMBL/GenBank/DDBJ whole genome shotgun (WGS) entry which is preliminary data.</text>
</comment>
<name>A0A844HQF5_9RHOB</name>
<keyword evidence="3" id="KW-1185">Reference proteome</keyword>
<dbReference type="RefSeq" id="WP_155042027.1">
    <property type="nucleotide sequence ID" value="NZ_JBHGCD010000022.1"/>
</dbReference>
<evidence type="ECO:0000256" key="1">
    <source>
        <dbReference type="SAM" id="MobiDB-lite"/>
    </source>
</evidence>
<dbReference type="Proteomes" id="UP000449846">
    <property type="component" value="Unassembled WGS sequence"/>
</dbReference>
<feature type="region of interest" description="Disordered" evidence="1">
    <location>
        <begin position="20"/>
        <end position="105"/>
    </location>
</feature>